<protein>
    <recommendedName>
        <fullName evidence="2">VWA domain-containing protein</fullName>
    </recommendedName>
</protein>
<feature type="non-terminal residue" evidence="1">
    <location>
        <position position="233"/>
    </location>
</feature>
<accession>A0A382ZK50</accession>
<dbReference type="Pfam" id="PF05762">
    <property type="entry name" value="VWA_CoxE"/>
    <property type="match status" value="1"/>
</dbReference>
<dbReference type="InterPro" id="IPR008912">
    <property type="entry name" value="Uncharacterised_CoxE"/>
</dbReference>
<dbReference type="PANTHER" id="PTHR39338:SF6">
    <property type="entry name" value="BLL5662 PROTEIN"/>
    <property type="match status" value="1"/>
</dbReference>
<proteinExistence type="predicted"/>
<dbReference type="PANTHER" id="PTHR39338">
    <property type="entry name" value="BLL5662 PROTEIN-RELATED"/>
    <property type="match status" value="1"/>
</dbReference>
<evidence type="ECO:0000313" key="1">
    <source>
        <dbReference type="EMBL" id="SVD95068.1"/>
    </source>
</evidence>
<evidence type="ECO:0008006" key="2">
    <source>
        <dbReference type="Google" id="ProtNLM"/>
    </source>
</evidence>
<dbReference type="AlphaFoldDB" id="A0A382ZK50"/>
<organism evidence="1">
    <name type="scientific">marine metagenome</name>
    <dbReference type="NCBI Taxonomy" id="408172"/>
    <lineage>
        <taxon>unclassified sequences</taxon>
        <taxon>metagenomes</taxon>
        <taxon>ecological metagenomes</taxon>
    </lineage>
</organism>
<sequence length="233" mass="27150">MSKVSESRIAENILLFCRTLRNAGLPIGPGQVLDASEAILRTGIARRDDFYMALRAVLVTDPMQFRLFEQAFHVYFRNPRLLERMIGLLLPTFEQHDRGAGSSIRRLLEAMSNNVINDEEDVIDEVNQVGSSPHEVLRNKDFDQMSLEECNEAKQMLRERINLIQEVPTRRFCTDYYGCRYDLRKSMQRMLRTDGQLIQLVRKQRRLRAPTLVLICDISGSMSQYSRMFMYFA</sequence>
<reference evidence="1" key="1">
    <citation type="submission" date="2018-05" db="EMBL/GenBank/DDBJ databases">
        <authorList>
            <person name="Lanie J.A."/>
            <person name="Ng W.-L."/>
            <person name="Kazmierczak K.M."/>
            <person name="Andrzejewski T.M."/>
            <person name="Davidsen T.M."/>
            <person name="Wayne K.J."/>
            <person name="Tettelin H."/>
            <person name="Glass J.I."/>
            <person name="Rusch D."/>
            <person name="Podicherti R."/>
            <person name="Tsui H.-C.T."/>
            <person name="Winkler M.E."/>
        </authorList>
    </citation>
    <scope>NUCLEOTIDE SEQUENCE</scope>
</reference>
<gene>
    <name evidence="1" type="ORF">METZ01_LOCUS447922</name>
</gene>
<name>A0A382ZK50_9ZZZZ</name>
<dbReference type="EMBL" id="UINC01184037">
    <property type="protein sequence ID" value="SVD95068.1"/>
    <property type="molecule type" value="Genomic_DNA"/>
</dbReference>